<comment type="similarity">
    <text evidence="3">Belongs to the alpha-class carbonic anhydrase family.</text>
</comment>
<evidence type="ECO:0000313" key="7">
    <source>
        <dbReference type="EMBL" id="RDX59713.1"/>
    </source>
</evidence>
<dbReference type="CDD" id="cd03124">
    <property type="entry name" value="alpha_CA_prokaryotic_like"/>
    <property type="match status" value="1"/>
</dbReference>
<dbReference type="EMBL" id="QJKJ01017165">
    <property type="protein sequence ID" value="RDX59713.1"/>
    <property type="molecule type" value="Genomic_DNA"/>
</dbReference>
<dbReference type="PROSITE" id="PS51144">
    <property type="entry name" value="ALPHA_CA_2"/>
    <property type="match status" value="1"/>
</dbReference>
<comment type="subcellular location">
    <subcellularLocation>
        <location evidence="2">Plastid</location>
        <location evidence="2">Chloroplast stroma</location>
    </subcellularLocation>
</comment>
<evidence type="ECO:0000256" key="5">
    <source>
        <dbReference type="SAM" id="SignalP"/>
    </source>
</evidence>
<accession>A0A371E1Y4</accession>
<dbReference type="InterPro" id="IPR001148">
    <property type="entry name" value="CA_dom"/>
</dbReference>
<sequence>MAIKMKKLATMVFICCLFTAPLFLSLPVMSEEVAMNFSYMTRILIVLNLMQSTEDESEFNYDEKSENGPSHWGDIHPEWRLCKNGSMQSPIDLLNERVEIVSHLGRLQINYQPSNATIKNRGHDIKLEWVAGAGYLQINETKYVLKQCHWHSPSEHTIDGERLDLELHMVHETPSGQTAVIGILYKIGRSDSFLPFDTTEAERVVGVVDPRQIKIVYKQYYRYIGSLTIPPCTEDVAWTIVREIQSVSKEQVSLLRVAVHDESDTNARPLQPINNRLVQLYGPKYLKDKH</sequence>
<evidence type="ECO:0000313" key="8">
    <source>
        <dbReference type="Proteomes" id="UP000257109"/>
    </source>
</evidence>
<comment type="function">
    <text evidence="1">Reversible hydration of carbon dioxide.</text>
</comment>
<reference evidence="7" key="1">
    <citation type="submission" date="2018-05" db="EMBL/GenBank/DDBJ databases">
        <title>Draft genome of Mucuna pruriens seed.</title>
        <authorList>
            <person name="Nnadi N.E."/>
            <person name="Vos R."/>
            <person name="Hasami M.H."/>
            <person name="Devisetty U.K."/>
            <person name="Aguiy J.C."/>
        </authorList>
    </citation>
    <scope>NUCLEOTIDE SEQUENCE [LARGE SCALE GENOMIC DNA]</scope>
    <source>
        <strain evidence="7">JCA_2017</strain>
    </source>
</reference>
<feature type="domain" description="Alpha-carbonic anhydrase" evidence="6">
    <location>
        <begin position="57"/>
        <end position="282"/>
    </location>
</feature>
<protein>
    <submittedName>
        <fullName evidence="7">Alpha carbonic anhydrase 7</fullName>
    </submittedName>
</protein>
<keyword evidence="5" id="KW-0732">Signal</keyword>
<keyword evidence="8" id="KW-1185">Reference proteome</keyword>
<dbReference type="OrthoDB" id="429145at2759"/>
<evidence type="ECO:0000256" key="1">
    <source>
        <dbReference type="ARBA" id="ARBA00002904"/>
    </source>
</evidence>
<evidence type="ECO:0000256" key="3">
    <source>
        <dbReference type="ARBA" id="ARBA00006365"/>
    </source>
</evidence>
<dbReference type="SMART" id="SM01057">
    <property type="entry name" value="Carb_anhydrase"/>
    <property type="match status" value="1"/>
</dbReference>
<organism evidence="7 8">
    <name type="scientific">Mucuna pruriens</name>
    <name type="common">Velvet bean</name>
    <name type="synonym">Dolichos pruriens</name>
    <dbReference type="NCBI Taxonomy" id="157652"/>
    <lineage>
        <taxon>Eukaryota</taxon>
        <taxon>Viridiplantae</taxon>
        <taxon>Streptophyta</taxon>
        <taxon>Embryophyta</taxon>
        <taxon>Tracheophyta</taxon>
        <taxon>Spermatophyta</taxon>
        <taxon>Magnoliopsida</taxon>
        <taxon>eudicotyledons</taxon>
        <taxon>Gunneridae</taxon>
        <taxon>Pentapetalae</taxon>
        <taxon>rosids</taxon>
        <taxon>fabids</taxon>
        <taxon>Fabales</taxon>
        <taxon>Fabaceae</taxon>
        <taxon>Papilionoideae</taxon>
        <taxon>50 kb inversion clade</taxon>
        <taxon>NPAAA clade</taxon>
        <taxon>indigoferoid/millettioid clade</taxon>
        <taxon>Phaseoleae</taxon>
        <taxon>Mucuna</taxon>
    </lineage>
</organism>
<dbReference type="PANTHER" id="PTHR18952:SF208">
    <property type="entry name" value="CARBONIC ANHYDRASE XA-RELATED"/>
    <property type="match status" value="1"/>
</dbReference>
<dbReference type="GO" id="GO:0009570">
    <property type="term" value="C:chloroplast stroma"/>
    <property type="evidence" value="ECO:0007669"/>
    <property type="project" value="UniProtKB-SubCell"/>
</dbReference>
<gene>
    <name evidence="7" type="primary">ACA7</name>
    <name evidence="7" type="ORF">CR513_61835</name>
</gene>
<dbReference type="Gene3D" id="3.10.200.10">
    <property type="entry name" value="Alpha carbonic anhydrase"/>
    <property type="match status" value="1"/>
</dbReference>
<feature type="non-terminal residue" evidence="7">
    <location>
        <position position="1"/>
    </location>
</feature>
<dbReference type="GO" id="GO:0008270">
    <property type="term" value="F:zinc ion binding"/>
    <property type="evidence" value="ECO:0007669"/>
    <property type="project" value="InterPro"/>
</dbReference>
<dbReference type="InterPro" id="IPR023561">
    <property type="entry name" value="Carbonic_anhydrase_a-class"/>
</dbReference>
<dbReference type="GO" id="GO:0004089">
    <property type="term" value="F:carbonate dehydratase activity"/>
    <property type="evidence" value="ECO:0007669"/>
    <property type="project" value="UniProtKB-EC"/>
</dbReference>
<name>A0A371E1Y4_MUCPR</name>
<dbReference type="InterPro" id="IPR041891">
    <property type="entry name" value="Alpha_CA_prokaryot-like"/>
</dbReference>
<dbReference type="InterPro" id="IPR036398">
    <property type="entry name" value="CA_dom_sf"/>
</dbReference>
<dbReference type="Pfam" id="PF00194">
    <property type="entry name" value="Carb_anhydrase"/>
    <property type="match status" value="1"/>
</dbReference>
<comment type="catalytic activity">
    <reaction evidence="4">
        <text>hydrogencarbonate + H(+) = CO2 + H2O</text>
        <dbReference type="Rhea" id="RHEA:10748"/>
        <dbReference type="ChEBI" id="CHEBI:15377"/>
        <dbReference type="ChEBI" id="CHEBI:15378"/>
        <dbReference type="ChEBI" id="CHEBI:16526"/>
        <dbReference type="ChEBI" id="CHEBI:17544"/>
        <dbReference type="EC" id="4.2.1.1"/>
    </reaction>
</comment>
<evidence type="ECO:0000256" key="2">
    <source>
        <dbReference type="ARBA" id="ARBA00004470"/>
    </source>
</evidence>
<dbReference type="SUPFAM" id="SSF51069">
    <property type="entry name" value="Carbonic anhydrase"/>
    <property type="match status" value="1"/>
</dbReference>
<dbReference type="STRING" id="157652.A0A371E1Y4"/>
<feature type="chain" id="PRO_5016902569" evidence="5">
    <location>
        <begin position="31"/>
        <end position="290"/>
    </location>
</feature>
<dbReference type="AlphaFoldDB" id="A0A371E1Y4"/>
<dbReference type="GO" id="GO:0006730">
    <property type="term" value="P:one-carbon metabolic process"/>
    <property type="evidence" value="ECO:0007669"/>
    <property type="project" value="TreeGrafter"/>
</dbReference>
<proteinExistence type="inferred from homology"/>
<comment type="caution">
    <text evidence="7">The sequence shown here is derived from an EMBL/GenBank/DDBJ whole genome shotgun (WGS) entry which is preliminary data.</text>
</comment>
<evidence type="ECO:0000256" key="4">
    <source>
        <dbReference type="ARBA" id="ARBA00048348"/>
    </source>
</evidence>
<evidence type="ECO:0000259" key="6">
    <source>
        <dbReference type="PROSITE" id="PS51144"/>
    </source>
</evidence>
<feature type="signal peptide" evidence="5">
    <location>
        <begin position="1"/>
        <end position="30"/>
    </location>
</feature>
<dbReference type="PANTHER" id="PTHR18952">
    <property type="entry name" value="CARBONIC ANHYDRASE"/>
    <property type="match status" value="1"/>
</dbReference>
<dbReference type="Proteomes" id="UP000257109">
    <property type="component" value="Unassembled WGS sequence"/>
</dbReference>